<dbReference type="EMBL" id="CP007031">
    <property type="protein sequence ID" value="AHF05400.1"/>
    <property type="molecule type" value="Genomic_DNA"/>
</dbReference>
<reference evidence="1 2" key="1">
    <citation type="submission" date="2013-12" db="EMBL/GenBank/DDBJ databases">
        <authorList>
            <consortium name="DOE Joint Genome Institute"/>
            <person name="Bryant D.A."/>
            <person name="Huntemann M."/>
            <person name="Han J."/>
            <person name="Chen A."/>
            <person name="Kyrpides N."/>
            <person name="Mavromatis K."/>
            <person name="Markowitz V."/>
            <person name="Palaniappan K."/>
            <person name="Ivanova N."/>
            <person name="Schaumberg A."/>
            <person name="Pati A."/>
            <person name="Liolios K."/>
            <person name="Nordberg H.P."/>
            <person name="Cantor M.N."/>
            <person name="Hua S.X."/>
            <person name="Woyke T."/>
        </authorList>
    </citation>
    <scope>NUCLEOTIDE SEQUENCE [LARGE SCALE GENOMIC DNA]</scope>
    <source>
        <strain evidence="1 2">984</strain>
    </source>
</reference>
<gene>
    <name evidence="1" type="ORF">MARPU_05595</name>
</gene>
<keyword evidence="2" id="KW-1185">Reference proteome</keyword>
<dbReference type="HOGENOM" id="CLU_2180691_0_0_6"/>
<proteinExistence type="predicted"/>
<dbReference type="KEGG" id="mpur:MARPU_05595"/>
<accession>W0E3H2</accession>
<dbReference type="Proteomes" id="UP000005275">
    <property type="component" value="Chromosome"/>
</dbReference>
<sequence>MAIDDLRRMIAGHNADDDVEACLDRAGCSEAGDEFARSSWPIPALRDEIVSALDIAIGLHRARQVAPAGALDEDCVYHCAAALQGVTELCARLLADIPDGVEREARDAA</sequence>
<protein>
    <submittedName>
        <fullName evidence="1">Uncharacterized protein</fullName>
    </submittedName>
</protein>
<evidence type="ECO:0000313" key="2">
    <source>
        <dbReference type="Proteomes" id="UP000005275"/>
    </source>
</evidence>
<dbReference type="STRING" id="765910.MARPU_05595"/>
<name>W0E3H2_MARPU</name>
<evidence type="ECO:0000313" key="1">
    <source>
        <dbReference type="EMBL" id="AHF05400.1"/>
    </source>
</evidence>
<dbReference type="AlphaFoldDB" id="W0E3H2"/>
<dbReference type="RefSeq" id="WP_005220625.1">
    <property type="nucleotide sequence ID" value="NZ_CP007031.1"/>
</dbReference>
<organism evidence="1 2">
    <name type="scientific">Marichromatium purpuratum 984</name>
    <dbReference type="NCBI Taxonomy" id="765910"/>
    <lineage>
        <taxon>Bacteria</taxon>
        <taxon>Pseudomonadati</taxon>
        <taxon>Pseudomonadota</taxon>
        <taxon>Gammaproteobacteria</taxon>
        <taxon>Chromatiales</taxon>
        <taxon>Chromatiaceae</taxon>
        <taxon>Marichromatium</taxon>
    </lineage>
</organism>